<sequence length="25" mass="2776">MLAPDHTMMILSSSMFCSPGIKLKH</sequence>
<organism evidence="1">
    <name type="scientific">Arundo donax</name>
    <name type="common">Giant reed</name>
    <name type="synonym">Donax arundinaceus</name>
    <dbReference type="NCBI Taxonomy" id="35708"/>
    <lineage>
        <taxon>Eukaryota</taxon>
        <taxon>Viridiplantae</taxon>
        <taxon>Streptophyta</taxon>
        <taxon>Embryophyta</taxon>
        <taxon>Tracheophyta</taxon>
        <taxon>Spermatophyta</taxon>
        <taxon>Magnoliopsida</taxon>
        <taxon>Liliopsida</taxon>
        <taxon>Poales</taxon>
        <taxon>Poaceae</taxon>
        <taxon>PACMAD clade</taxon>
        <taxon>Arundinoideae</taxon>
        <taxon>Arundineae</taxon>
        <taxon>Arundo</taxon>
    </lineage>
</organism>
<name>A0A0A9GU80_ARUDO</name>
<proteinExistence type="predicted"/>
<accession>A0A0A9GU80</accession>
<evidence type="ECO:0000313" key="1">
    <source>
        <dbReference type="EMBL" id="JAE24138.1"/>
    </source>
</evidence>
<reference evidence="1" key="2">
    <citation type="journal article" date="2015" name="Data Brief">
        <title>Shoot transcriptome of the giant reed, Arundo donax.</title>
        <authorList>
            <person name="Barrero R.A."/>
            <person name="Guerrero F.D."/>
            <person name="Moolhuijzen P."/>
            <person name="Goolsby J.A."/>
            <person name="Tidwell J."/>
            <person name="Bellgard S.E."/>
            <person name="Bellgard M.I."/>
        </authorList>
    </citation>
    <scope>NUCLEOTIDE SEQUENCE</scope>
    <source>
        <tissue evidence="1">Shoot tissue taken approximately 20 cm above the soil surface</tissue>
    </source>
</reference>
<protein>
    <submittedName>
        <fullName evidence="1">Uncharacterized protein</fullName>
    </submittedName>
</protein>
<reference evidence="1" key="1">
    <citation type="submission" date="2014-09" db="EMBL/GenBank/DDBJ databases">
        <authorList>
            <person name="Magalhaes I.L.F."/>
            <person name="Oliveira U."/>
            <person name="Santos F.R."/>
            <person name="Vidigal T.H.D.A."/>
            <person name="Brescovit A.D."/>
            <person name="Santos A.J."/>
        </authorList>
    </citation>
    <scope>NUCLEOTIDE SEQUENCE</scope>
    <source>
        <tissue evidence="1">Shoot tissue taken approximately 20 cm above the soil surface</tissue>
    </source>
</reference>
<dbReference type="EMBL" id="GBRH01173758">
    <property type="protein sequence ID" value="JAE24138.1"/>
    <property type="molecule type" value="Transcribed_RNA"/>
</dbReference>
<dbReference type="AlphaFoldDB" id="A0A0A9GU80"/>